<keyword evidence="2" id="KW-0540">Nuclease</keyword>
<dbReference type="Gene3D" id="3.60.10.10">
    <property type="entry name" value="Endonuclease/exonuclease/phosphatase"/>
    <property type="match status" value="1"/>
</dbReference>
<dbReference type="InterPro" id="IPR036691">
    <property type="entry name" value="Endo/exonu/phosph_ase_sf"/>
</dbReference>
<feature type="domain" description="Endonuclease/exonuclease/phosphatase" evidence="1">
    <location>
        <begin position="25"/>
        <end position="293"/>
    </location>
</feature>
<gene>
    <name evidence="2" type="ORF">R5A26_30050</name>
</gene>
<dbReference type="InterPro" id="IPR051916">
    <property type="entry name" value="GPI-anchor_lipid_remodeler"/>
</dbReference>
<evidence type="ECO:0000313" key="3">
    <source>
        <dbReference type="Proteomes" id="UP001187346"/>
    </source>
</evidence>
<name>A0ABU4FJL3_9ACTN</name>
<dbReference type="RefSeq" id="WP_317773856.1">
    <property type="nucleotide sequence ID" value="NZ_JAWMAJ010000121.1"/>
</dbReference>
<protein>
    <submittedName>
        <fullName evidence="2">Endonuclease/exonuclease/phosphatase family protein</fullName>
    </submittedName>
</protein>
<dbReference type="Pfam" id="PF03372">
    <property type="entry name" value="Exo_endo_phos"/>
    <property type="match status" value="1"/>
</dbReference>
<dbReference type="PANTHER" id="PTHR14859:SF15">
    <property type="entry name" value="ENDONUCLEASE_EXONUCLEASE_PHOSPHATASE DOMAIN-CONTAINING PROTEIN"/>
    <property type="match status" value="1"/>
</dbReference>
<reference evidence="2 3" key="1">
    <citation type="submission" date="2023-10" db="EMBL/GenBank/DDBJ databases">
        <title>Characterization of rhizosphere-enriched actinobacteria from wheat plants lab-grown on chernevaya soil.</title>
        <authorList>
            <person name="Tikhonova E.N."/>
            <person name="Konopkin A."/>
            <person name="Kravchenko I.K."/>
        </authorList>
    </citation>
    <scope>NUCLEOTIDE SEQUENCE [LARGE SCALE GENOMIC DNA]</scope>
    <source>
        <strain evidence="2 3">RR29</strain>
    </source>
</reference>
<dbReference type="Proteomes" id="UP001187346">
    <property type="component" value="Unassembled WGS sequence"/>
</dbReference>
<comment type="caution">
    <text evidence="2">The sequence shown here is derived from an EMBL/GenBank/DDBJ whole genome shotgun (WGS) entry which is preliminary data.</text>
</comment>
<dbReference type="GO" id="GO:0004519">
    <property type="term" value="F:endonuclease activity"/>
    <property type="evidence" value="ECO:0007669"/>
    <property type="project" value="UniProtKB-KW"/>
</dbReference>
<sequence length="302" mass="32380">MGKPVSQAHYVQCGLTMGELLVSCATFNVLHGRRIQPDGRPTPAAPDEPSAPLAEAVASLDADVVALQEVDRLQERSGGVDQAAVAAEAMGARDWRYATALHCRSVPGRGWVLDPDEPGMRVYGPEARQPQVPSHGLALLSRLPVHEWRALRLPAAPFGMPLRVAGQAAPVLARDQARAALAAVVEGPHGPFTVVAVHLSFVPGWNIGQLRTVRRWIADLPQPRVLMGDFNLFGALPRLTLNATAPRGWRSSARRATFPSHRPLVQLDHIMTTGLGADAVGTAHAPRTAISDHRPLVVELAL</sequence>
<evidence type="ECO:0000259" key="1">
    <source>
        <dbReference type="Pfam" id="PF03372"/>
    </source>
</evidence>
<keyword evidence="2" id="KW-0378">Hydrolase</keyword>
<keyword evidence="3" id="KW-1185">Reference proteome</keyword>
<organism evidence="2 3">
    <name type="scientific">Streptomyces prunicolor</name>
    <dbReference type="NCBI Taxonomy" id="67348"/>
    <lineage>
        <taxon>Bacteria</taxon>
        <taxon>Bacillati</taxon>
        <taxon>Actinomycetota</taxon>
        <taxon>Actinomycetes</taxon>
        <taxon>Kitasatosporales</taxon>
        <taxon>Streptomycetaceae</taxon>
        <taxon>Streptomyces</taxon>
    </lineage>
</organism>
<keyword evidence="2" id="KW-0255">Endonuclease</keyword>
<dbReference type="SUPFAM" id="SSF56219">
    <property type="entry name" value="DNase I-like"/>
    <property type="match status" value="1"/>
</dbReference>
<dbReference type="PANTHER" id="PTHR14859">
    <property type="entry name" value="CALCOFLUOR WHITE HYPERSENSITIVE PROTEIN PRECURSOR"/>
    <property type="match status" value="1"/>
</dbReference>
<proteinExistence type="predicted"/>
<accession>A0ABU4FJL3</accession>
<dbReference type="EMBL" id="JAWMAJ010000121">
    <property type="protein sequence ID" value="MDV7220193.1"/>
    <property type="molecule type" value="Genomic_DNA"/>
</dbReference>
<dbReference type="InterPro" id="IPR005135">
    <property type="entry name" value="Endo/exonuclease/phosphatase"/>
</dbReference>
<evidence type="ECO:0000313" key="2">
    <source>
        <dbReference type="EMBL" id="MDV7220193.1"/>
    </source>
</evidence>